<evidence type="ECO:0000313" key="12">
    <source>
        <dbReference type="EMBL" id="QHD69524.1"/>
    </source>
</evidence>
<feature type="domain" description="Blue (type 1) copper" evidence="10">
    <location>
        <begin position="27"/>
        <end position="113"/>
    </location>
</feature>
<keyword evidence="2" id="KW-0813">Transport</keyword>
<accession>A0A3G2US75</accession>
<dbReference type="InterPro" id="IPR002386">
    <property type="entry name" value="Amicyanin/Pseudoazurin"/>
</dbReference>
<feature type="binding site" evidence="8">
    <location>
        <position position="102"/>
    </location>
    <ligand>
        <name>Cu cation</name>
        <dbReference type="ChEBI" id="CHEBI:23378"/>
    </ligand>
</feature>
<dbReference type="EMBL" id="CP033227">
    <property type="protein sequence ID" value="AYO75651.1"/>
    <property type="molecule type" value="Genomic_DNA"/>
</dbReference>
<dbReference type="InterPro" id="IPR008972">
    <property type="entry name" value="Cupredoxin"/>
</dbReference>
<dbReference type="GO" id="GO:0009055">
    <property type="term" value="F:electron transfer activity"/>
    <property type="evidence" value="ECO:0007669"/>
    <property type="project" value="InterPro"/>
</dbReference>
<evidence type="ECO:0000256" key="2">
    <source>
        <dbReference type="ARBA" id="ARBA00022448"/>
    </source>
</evidence>
<dbReference type="InterPro" id="IPR012745">
    <property type="entry name" value="Pseudoazurin"/>
</dbReference>
<evidence type="ECO:0000256" key="3">
    <source>
        <dbReference type="ARBA" id="ARBA00022723"/>
    </source>
</evidence>
<dbReference type="EMBL" id="CP047218">
    <property type="protein sequence ID" value="QHD69524.1"/>
    <property type="molecule type" value="Genomic_DNA"/>
</dbReference>
<keyword evidence="9" id="KW-0732">Signal</keyword>
<feature type="signal peptide" evidence="9">
    <location>
        <begin position="1"/>
        <end position="21"/>
    </location>
</feature>
<dbReference type="Gene3D" id="2.60.40.420">
    <property type="entry name" value="Cupredoxins - blue copper proteins"/>
    <property type="match status" value="1"/>
</dbReference>
<protein>
    <recommendedName>
        <fullName evidence="7">Pseudoazurin</fullName>
    </recommendedName>
</protein>
<reference evidence="11 13" key="1">
    <citation type="submission" date="2018-10" db="EMBL/GenBank/DDBJ databases">
        <title>Characterization and genome analysis of a novel bacterium Sphingobium yanoikuyae SJTF8 capable of degrading PAHs.</title>
        <authorList>
            <person name="Yin C."/>
            <person name="Xiong W."/>
            <person name="Liang R."/>
        </authorList>
    </citation>
    <scope>NUCLEOTIDE SEQUENCE [LARGE SCALE GENOMIC DNA]</scope>
    <source>
        <strain evidence="11 13">SJTF8</strain>
        <plasmid evidence="11">pF1</plasmid>
        <plasmid evidence="13">pf1</plasmid>
    </source>
</reference>
<evidence type="ECO:0000313" key="13">
    <source>
        <dbReference type="Proteomes" id="UP000280708"/>
    </source>
</evidence>
<feature type="binding site" evidence="8">
    <location>
        <position position="99"/>
    </location>
    <ligand>
        <name>Cu cation</name>
        <dbReference type="ChEBI" id="CHEBI:23378"/>
    </ligand>
</feature>
<evidence type="ECO:0000313" key="11">
    <source>
        <dbReference type="EMBL" id="AYO75651.1"/>
    </source>
</evidence>
<evidence type="ECO:0000256" key="4">
    <source>
        <dbReference type="ARBA" id="ARBA00022764"/>
    </source>
</evidence>
<proteinExistence type="predicted"/>
<name>A0A3G2US75_SPHYA</name>
<dbReference type="CDD" id="cd04218">
    <property type="entry name" value="Pseudoazurin"/>
    <property type="match status" value="1"/>
</dbReference>
<evidence type="ECO:0000256" key="9">
    <source>
        <dbReference type="SAM" id="SignalP"/>
    </source>
</evidence>
<keyword evidence="11" id="KW-0614">Plasmid</keyword>
<gene>
    <name evidence="11" type="ORF">EBF16_01265</name>
    <name evidence="12" type="ORF">GS397_22400</name>
</gene>
<dbReference type="PRINTS" id="PR00155">
    <property type="entry name" value="AMICYANIN"/>
</dbReference>
<keyword evidence="5" id="KW-0249">Electron transport</keyword>
<evidence type="ECO:0000259" key="10">
    <source>
        <dbReference type="Pfam" id="PF00127"/>
    </source>
</evidence>
<feature type="binding site" evidence="8">
    <location>
        <position position="107"/>
    </location>
    <ligand>
        <name>Cu cation</name>
        <dbReference type="ChEBI" id="CHEBI:23378"/>
    </ligand>
</feature>
<geneLocation type="plasmid" evidence="13">
    <name>pf1</name>
</geneLocation>
<dbReference type="NCBIfam" id="TIGR02375">
    <property type="entry name" value="pseudoazurin"/>
    <property type="match status" value="1"/>
</dbReference>
<dbReference type="AlphaFoldDB" id="A0A3G2US75"/>
<keyword evidence="4" id="KW-0574">Periplasm</keyword>
<dbReference type="InterPro" id="IPR001235">
    <property type="entry name" value="Copper_blue_Plastocyanin"/>
</dbReference>
<feature type="chain" id="PRO_5033378305" description="Pseudoazurin" evidence="9">
    <location>
        <begin position="22"/>
        <end position="145"/>
    </location>
</feature>
<evidence type="ECO:0000256" key="5">
    <source>
        <dbReference type="ARBA" id="ARBA00022982"/>
    </source>
</evidence>
<dbReference type="GO" id="GO:0005507">
    <property type="term" value="F:copper ion binding"/>
    <property type="evidence" value="ECO:0007669"/>
    <property type="project" value="UniProtKB-UniRule"/>
</dbReference>
<feature type="binding site" evidence="8">
    <location>
        <position position="61"/>
    </location>
    <ligand>
        <name>Cu cation</name>
        <dbReference type="ChEBI" id="CHEBI:23378"/>
    </ligand>
</feature>
<dbReference type="InterPro" id="IPR000923">
    <property type="entry name" value="BlueCu_1"/>
</dbReference>
<evidence type="ECO:0000256" key="8">
    <source>
        <dbReference type="PIRSR" id="PIRSR602386-1"/>
    </source>
</evidence>
<dbReference type="Proteomes" id="UP000464086">
    <property type="component" value="Chromosome"/>
</dbReference>
<dbReference type="Pfam" id="PF00127">
    <property type="entry name" value="Copper-bind"/>
    <property type="match status" value="1"/>
</dbReference>
<geneLocation type="plasmid" evidence="11">
    <name>pF1</name>
</geneLocation>
<evidence type="ECO:0000313" key="14">
    <source>
        <dbReference type="Proteomes" id="UP000464086"/>
    </source>
</evidence>
<dbReference type="RefSeq" id="WP_122129112.1">
    <property type="nucleotide sequence ID" value="NZ_CP033227.1"/>
</dbReference>
<evidence type="ECO:0000256" key="6">
    <source>
        <dbReference type="ARBA" id="ARBA00023008"/>
    </source>
</evidence>
<comment type="subcellular location">
    <subcellularLocation>
        <location evidence="1">Periplasm</location>
    </subcellularLocation>
</comment>
<evidence type="ECO:0000256" key="1">
    <source>
        <dbReference type="ARBA" id="ARBA00004418"/>
    </source>
</evidence>
<reference evidence="12 14" key="2">
    <citation type="submission" date="2019-12" db="EMBL/GenBank/DDBJ databases">
        <title>Functional and genomic insights into the Sphingobium yanoikuyae YC-JY1, a bacterium efficiently degrading bisphenol A.</title>
        <authorList>
            <person name="Jia Y."/>
            <person name="Li X."/>
            <person name="Wang J."/>
            <person name="Eltoukhy A."/>
            <person name="Lamraoui I."/>
            <person name="Yan Y."/>
        </authorList>
    </citation>
    <scope>NUCLEOTIDE SEQUENCE [LARGE SCALE GENOMIC DNA]</scope>
    <source>
        <strain evidence="12 14">YC-JY1</strain>
    </source>
</reference>
<keyword evidence="3 8" id="KW-0479">Metal-binding</keyword>
<dbReference type="GO" id="GO:0042597">
    <property type="term" value="C:periplasmic space"/>
    <property type="evidence" value="ECO:0007669"/>
    <property type="project" value="UniProtKB-SubCell"/>
</dbReference>
<sequence length="145" mass="15070">MKHALIAALAASCAISSTASAKDFVVEMRNSGTDGMMVFQPALTSVGVGDRVIFKATNPSHDAASIPTMMPAGAKPFTGKISQDVTVTFTVPGFYGIKCTPHFGMGMVALIKVGKPTNGEQVAQAATKLPPMARKRLLAAFAKAK</sequence>
<organism evidence="11 13">
    <name type="scientific">Sphingobium yanoikuyae</name>
    <name type="common">Sphingomonas yanoikuyae</name>
    <dbReference type="NCBI Taxonomy" id="13690"/>
    <lineage>
        <taxon>Bacteria</taxon>
        <taxon>Pseudomonadati</taxon>
        <taxon>Pseudomonadota</taxon>
        <taxon>Alphaproteobacteria</taxon>
        <taxon>Sphingomonadales</taxon>
        <taxon>Sphingomonadaceae</taxon>
        <taxon>Sphingobium</taxon>
    </lineage>
</organism>
<comment type="cofactor">
    <cofactor evidence="8">
        <name>Cu cation</name>
        <dbReference type="ChEBI" id="CHEBI:23378"/>
    </cofactor>
    <text evidence="8">Binds 1 copper ion per subunit.</text>
</comment>
<dbReference type="SUPFAM" id="SSF49503">
    <property type="entry name" value="Cupredoxins"/>
    <property type="match status" value="1"/>
</dbReference>
<keyword evidence="6 8" id="KW-0186">Copper</keyword>
<dbReference type="PRINTS" id="PR00156">
    <property type="entry name" value="COPPERBLUE"/>
</dbReference>
<evidence type="ECO:0000256" key="7">
    <source>
        <dbReference type="NCBIfam" id="TIGR02375"/>
    </source>
</evidence>
<dbReference type="Proteomes" id="UP000280708">
    <property type="component" value="Plasmid pF1"/>
</dbReference>